<protein>
    <submittedName>
        <fullName evidence="3">(African queen) hypothetical protein</fullName>
    </submittedName>
</protein>
<reference evidence="3" key="1">
    <citation type="submission" date="2021-09" db="EMBL/GenBank/DDBJ databases">
        <authorList>
            <person name="Martin H S."/>
        </authorList>
    </citation>
    <scope>NUCLEOTIDE SEQUENCE</scope>
</reference>
<dbReference type="Proteomes" id="UP000789524">
    <property type="component" value="Unassembled WGS sequence"/>
</dbReference>
<dbReference type="InterPro" id="IPR029058">
    <property type="entry name" value="AB_hydrolase_fold"/>
</dbReference>
<evidence type="ECO:0000313" key="3">
    <source>
        <dbReference type="EMBL" id="CAG9560138.1"/>
    </source>
</evidence>
<dbReference type="OrthoDB" id="19653at2759"/>
<dbReference type="Gene3D" id="3.40.50.1820">
    <property type="entry name" value="alpha/beta hydrolase"/>
    <property type="match status" value="2"/>
</dbReference>
<gene>
    <name evidence="3" type="ORF">DCHRY22_LOCUS1857</name>
</gene>
<proteinExistence type="predicted"/>
<keyword evidence="1" id="KW-0325">Glycoprotein</keyword>
<dbReference type="SUPFAM" id="SSF53474">
    <property type="entry name" value="alpha/beta-Hydrolases"/>
    <property type="match status" value="1"/>
</dbReference>
<sequence length="424" mass="48483">MINPVINVKEGKLRGCVEKLHNGQEYYSFKGIPYAEPPVGDLRFKAPIPPKPWSGTRDALEHGPNCPHFDIFSVTGENVDENCLFLNVYTPTLQTDSKLPVMFFIHGGDVDPVNRAFRVGKFLGKDTDNPNELLTYLQSLPSKKLVSLTMKTATKEEKTTGLPIKFVPVVEKKFGDNEVFLPENPLDMLMGGKTHDIPFMTGYNSSEGFLIVPNELPKLAYINKHPACLVPKDIYNKVSKDKVLEFGARIKQFYWGDRDLTKDDIQILTDLLSDVHFIVAAYRYASYYSKYNTPIYMYRFNLVTELNWTQQMLGLTEYKGACHFDDIFYMFSNGMNREKYEKSPILQEYIHNITKIWTDFAKTGNPTPDNSLGVTWSPYTSTGKEYLQIDNELSMGRNAEKTRLDFWDQLYTEAGLPSIIKSNL</sequence>
<feature type="domain" description="Carboxylesterase type B" evidence="2">
    <location>
        <begin position="112"/>
        <end position="407"/>
    </location>
</feature>
<dbReference type="Pfam" id="PF00135">
    <property type="entry name" value="COesterase"/>
    <property type="match status" value="2"/>
</dbReference>
<dbReference type="AlphaFoldDB" id="A0A8J2VW97"/>
<dbReference type="InterPro" id="IPR002018">
    <property type="entry name" value="CarbesteraseB"/>
</dbReference>
<organism evidence="3 4">
    <name type="scientific">Danaus chrysippus</name>
    <name type="common">African queen</name>
    <dbReference type="NCBI Taxonomy" id="151541"/>
    <lineage>
        <taxon>Eukaryota</taxon>
        <taxon>Metazoa</taxon>
        <taxon>Ecdysozoa</taxon>
        <taxon>Arthropoda</taxon>
        <taxon>Hexapoda</taxon>
        <taxon>Insecta</taxon>
        <taxon>Pterygota</taxon>
        <taxon>Neoptera</taxon>
        <taxon>Endopterygota</taxon>
        <taxon>Lepidoptera</taxon>
        <taxon>Glossata</taxon>
        <taxon>Ditrysia</taxon>
        <taxon>Papilionoidea</taxon>
        <taxon>Nymphalidae</taxon>
        <taxon>Danainae</taxon>
        <taxon>Danaini</taxon>
        <taxon>Danaina</taxon>
        <taxon>Danaus</taxon>
        <taxon>Anosia</taxon>
    </lineage>
</organism>
<evidence type="ECO:0000259" key="2">
    <source>
        <dbReference type="Pfam" id="PF00135"/>
    </source>
</evidence>
<dbReference type="InterPro" id="IPR050309">
    <property type="entry name" value="Type-B_Carboxylest/Lipase"/>
</dbReference>
<comment type="caution">
    <text evidence="3">The sequence shown here is derived from an EMBL/GenBank/DDBJ whole genome shotgun (WGS) entry which is preliminary data.</text>
</comment>
<feature type="domain" description="Carboxylesterase type B" evidence="2">
    <location>
        <begin position="3"/>
        <end position="109"/>
    </location>
</feature>
<accession>A0A8J2VW97</accession>
<evidence type="ECO:0000256" key="1">
    <source>
        <dbReference type="ARBA" id="ARBA00023180"/>
    </source>
</evidence>
<dbReference type="EMBL" id="CAKASE010000045">
    <property type="protein sequence ID" value="CAG9560138.1"/>
    <property type="molecule type" value="Genomic_DNA"/>
</dbReference>
<dbReference type="PANTHER" id="PTHR11559">
    <property type="entry name" value="CARBOXYLESTERASE"/>
    <property type="match status" value="1"/>
</dbReference>
<name>A0A8J2VW97_9NEOP</name>
<keyword evidence="4" id="KW-1185">Reference proteome</keyword>
<evidence type="ECO:0000313" key="4">
    <source>
        <dbReference type="Proteomes" id="UP000789524"/>
    </source>
</evidence>